<keyword evidence="3" id="KW-0274">FAD</keyword>
<evidence type="ECO:0000256" key="3">
    <source>
        <dbReference type="ARBA" id="ARBA00022827"/>
    </source>
</evidence>
<comment type="caution">
    <text evidence="7">The sequence shown here is derived from an EMBL/GenBank/DDBJ whole genome shotgun (WGS) entry which is preliminary data.</text>
</comment>
<name>A0A918DDE9_9RHOB</name>
<evidence type="ECO:0000256" key="1">
    <source>
        <dbReference type="ARBA" id="ARBA00001974"/>
    </source>
</evidence>
<dbReference type="Proteomes" id="UP000598196">
    <property type="component" value="Unassembled WGS sequence"/>
</dbReference>
<dbReference type="SUPFAM" id="SSF51905">
    <property type="entry name" value="FAD/NAD(P)-binding domain"/>
    <property type="match status" value="1"/>
</dbReference>
<dbReference type="PANTHER" id="PTHR43104">
    <property type="entry name" value="L-2-HYDROXYGLUTARATE DEHYDROGENASE, MITOCHONDRIAL"/>
    <property type="match status" value="1"/>
</dbReference>
<dbReference type="InterPro" id="IPR036188">
    <property type="entry name" value="FAD/NAD-bd_sf"/>
</dbReference>
<keyword evidence="4" id="KW-0560">Oxidoreductase</keyword>
<dbReference type="OrthoDB" id="9801699at2"/>
<dbReference type="Gene3D" id="3.30.9.10">
    <property type="entry name" value="D-Amino Acid Oxidase, subunit A, domain 2"/>
    <property type="match status" value="1"/>
</dbReference>
<dbReference type="NCBIfam" id="NF008726">
    <property type="entry name" value="PRK11728.1"/>
    <property type="match status" value="1"/>
</dbReference>
<comment type="similarity">
    <text evidence="5">Belongs to the L2HGDH family.</text>
</comment>
<sequence>MTDIAVIGGGIVGLATALRLQAVLPGRTVTLLEKEDAIASHQTGRNSGVIHAGIYYAPGSLKAEFCRRGLAMTVAFCREHGLPYDQRGKLIVATSAPEMERMAALEDRARRNDLPLERLDRTELQRREPNIAGLGALFSPTTGIVDYGAVTRRMADLFTAAGGDLRLGARVAGIREMPRTVTLDLGAQDMLDARHLIVCAGLEADRLAAMSGLADDFRIVPFKGEYFRLAQRHDRVVHHLIYPVPDPALPFLGVHLTPMIGGYVTVGPNAVLSLAREGYGKLAFNTRDLADMLGFAGFWRTMAANLRPGLHEARMSLFRRSYLQACRRYCPALELEDLTPHRPGIRAQAVMRDGTLAHDFLIRRTARTIHVCNAPSPAATSAMPIAEHVVAQAVDGFGL</sequence>
<dbReference type="GO" id="GO:0005737">
    <property type="term" value="C:cytoplasm"/>
    <property type="evidence" value="ECO:0007669"/>
    <property type="project" value="TreeGrafter"/>
</dbReference>
<dbReference type="Pfam" id="PF01266">
    <property type="entry name" value="DAO"/>
    <property type="match status" value="1"/>
</dbReference>
<dbReference type="AlphaFoldDB" id="A0A918DDE9"/>
<evidence type="ECO:0000313" key="8">
    <source>
        <dbReference type="Proteomes" id="UP000598196"/>
    </source>
</evidence>
<comment type="cofactor">
    <cofactor evidence="1">
        <name>FAD</name>
        <dbReference type="ChEBI" id="CHEBI:57692"/>
    </cofactor>
</comment>
<evidence type="ECO:0000256" key="5">
    <source>
        <dbReference type="ARBA" id="ARBA00037941"/>
    </source>
</evidence>
<evidence type="ECO:0000313" key="7">
    <source>
        <dbReference type="EMBL" id="GGO34378.1"/>
    </source>
</evidence>
<evidence type="ECO:0000256" key="4">
    <source>
        <dbReference type="ARBA" id="ARBA00023002"/>
    </source>
</evidence>
<dbReference type="Gene3D" id="3.50.50.60">
    <property type="entry name" value="FAD/NAD(P)-binding domain"/>
    <property type="match status" value="1"/>
</dbReference>
<gene>
    <name evidence="7" type="ORF">GCM10010991_25060</name>
</gene>
<dbReference type="RefSeq" id="WP_146287625.1">
    <property type="nucleotide sequence ID" value="NZ_BMLP01000005.1"/>
</dbReference>
<dbReference type="InterPro" id="IPR006076">
    <property type="entry name" value="FAD-dep_OxRdtase"/>
</dbReference>
<accession>A0A918DDE9</accession>
<proteinExistence type="inferred from homology"/>
<reference evidence="7 8" key="1">
    <citation type="journal article" date="2014" name="Int. J. Syst. Evol. Microbiol.">
        <title>Complete genome sequence of Corynebacterium casei LMG S-19264T (=DSM 44701T), isolated from a smear-ripened cheese.</title>
        <authorList>
            <consortium name="US DOE Joint Genome Institute (JGI-PGF)"/>
            <person name="Walter F."/>
            <person name="Albersmeier A."/>
            <person name="Kalinowski J."/>
            <person name="Ruckert C."/>
        </authorList>
    </citation>
    <scope>NUCLEOTIDE SEQUENCE [LARGE SCALE GENOMIC DNA]</scope>
    <source>
        <strain evidence="7 8">CGMCC 1.7029</strain>
    </source>
</reference>
<evidence type="ECO:0000256" key="2">
    <source>
        <dbReference type="ARBA" id="ARBA00022630"/>
    </source>
</evidence>
<protein>
    <submittedName>
        <fullName evidence="7">Hydroxyglutarate oxidase</fullName>
    </submittedName>
</protein>
<keyword evidence="8" id="KW-1185">Reference proteome</keyword>
<organism evidence="7 8">
    <name type="scientific">Gemmobacter aquaticus</name>
    <dbReference type="NCBI Taxonomy" id="490185"/>
    <lineage>
        <taxon>Bacteria</taxon>
        <taxon>Pseudomonadati</taxon>
        <taxon>Pseudomonadota</taxon>
        <taxon>Alphaproteobacteria</taxon>
        <taxon>Rhodobacterales</taxon>
        <taxon>Paracoccaceae</taxon>
        <taxon>Gemmobacter</taxon>
    </lineage>
</organism>
<dbReference type="EMBL" id="BMLP01000005">
    <property type="protein sequence ID" value="GGO34378.1"/>
    <property type="molecule type" value="Genomic_DNA"/>
</dbReference>
<keyword evidence="2" id="KW-0285">Flavoprotein</keyword>
<evidence type="ECO:0000259" key="6">
    <source>
        <dbReference type="Pfam" id="PF01266"/>
    </source>
</evidence>
<dbReference type="PANTHER" id="PTHR43104:SF2">
    <property type="entry name" value="L-2-HYDROXYGLUTARATE DEHYDROGENASE, MITOCHONDRIAL"/>
    <property type="match status" value="1"/>
</dbReference>
<dbReference type="GO" id="GO:0047545">
    <property type="term" value="F:(S)-2-hydroxyglutarate dehydrogenase activity"/>
    <property type="evidence" value="ECO:0007669"/>
    <property type="project" value="TreeGrafter"/>
</dbReference>
<feature type="domain" description="FAD dependent oxidoreductase" evidence="6">
    <location>
        <begin position="3"/>
        <end position="391"/>
    </location>
</feature>